<name>A0A3B0T7C3_9ZZZZ</name>
<sequence>MKSKLIILSGMVGFLSLGGFVYAGMDHDKMSEKKGAMMGQKESLEKNKDSTLNSVPEVKINKNLVCMINDKYMDGKIQIPVEVEGKTYYGC</sequence>
<gene>
    <name evidence="2" type="ORF">MNBD_BACTEROID05-864</name>
</gene>
<proteinExistence type="predicted"/>
<dbReference type="AlphaFoldDB" id="A0A3B0T7C3"/>
<keyword evidence="1" id="KW-1133">Transmembrane helix</keyword>
<feature type="transmembrane region" description="Helical" evidence="1">
    <location>
        <begin position="6"/>
        <end position="25"/>
    </location>
</feature>
<keyword evidence="1" id="KW-0472">Membrane</keyword>
<evidence type="ECO:0000256" key="1">
    <source>
        <dbReference type="SAM" id="Phobius"/>
    </source>
</evidence>
<reference evidence="2" key="1">
    <citation type="submission" date="2018-06" db="EMBL/GenBank/DDBJ databases">
        <authorList>
            <person name="Zhirakovskaya E."/>
        </authorList>
    </citation>
    <scope>NUCLEOTIDE SEQUENCE</scope>
</reference>
<keyword evidence="1" id="KW-0812">Transmembrane</keyword>
<protein>
    <submittedName>
        <fullName evidence="2">Uncharacterized protein</fullName>
    </submittedName>
</protein>
<dbReference type="EMBL" id="UOEN01000193">
    <property type="protein sequence ID" value="VAW13928.1"/>
    <property type="molecule type" value="Genomic_DNA"/>
</dbReference>
<accession>A0A3B0T7C3</accession>
<feature type="non-terminal residue" evidence="2">
    <location>
        <position position="91"/>
    </location>
</feature>
<organism evidence="2">
    <name type="scientific">hydrothermal vent metagenome</name>
    <dbReference type="NCBI Taxonomy" id="652676"/>
    <lineage>
        <taxon>unclassified sequences</taxon>
        <taxon>metagenomes</taxon>
        <taxon>ecological metagenomes</taxon>
    </lineage>
</organism>
<evidence type="ECO:0000313" key="2">
    <source>
        <dbReference type="EMBL" id="VAW13928.1"/>
    </source>
</evidence>